<dbReference type="EMBL" id="PDCK01000039">
    <property type="protein sequence ID" value="PRQ54680.1"/>
    <property type="molecule type" value="Genomic_DNA"/>
</dbReference>
<name>A0A2P6S7L1_ROSCH</name>
<evidence type="ECO:0000313" key="2">
    <source>
        <dbReference type="Proteomes" id="UP000238479"/>
    </source>
</evidence>
<protein>
    <submittedName>
        <fullName evidence="1">Putative ankyrin repeat-containing domain-containing protein</fullName>
    </submittedName>
</protein>
<dbReference type="STRING" id="74649.A0A2P6S7L1"/>
<comment type="caution">
    <text evidence="1">The sequence shown here is derived from an EMBL/GenBank/DDBJ whole genome shotgun (WGS) entry which is preliminary data.</text>
</comment>
<dbReference type="Proteomes" id="UP000238479">
    <property type="component" value="Chromosome 1"/>
</dbReference>
<dbReference type="PANTHER" id="PTHR24121">
    <property type="entry name" value="NO MECHANORECEPTOR POTENTIAL C, ISOFORM D-RELATED"/>
    <property type="match status" value="1"/>
</dbReference>
<gene>
    <name evidence="1" type="ORF">RchiOBHm_Chr1g0316371</name>
</gene>
<dbReference type="SMART" id="SM00248">
    <property type="entry name" value="ANK"/>
    <property type="match status" value="2"/>
</dbReference>
<dbReference type="Pfam" id="PF12796">
    <property type="entry name" value="Ank_2"/>
    <property type="match status" value="1"/>
</dbReference>
<proteinExistence type="predicted"/>
<dbReference type="PANTHER" id="PTHR24121:SF21">
    <property type="entry name" value="ANKYRIN REPEAT FAMILY PROTEIN"/>
    <property type="match status" value="1"/>
</dbReference>
<organism evidence="1 2">
    <name type="scientific">Rosa chinensis</name>
    <name type="common">China rose</name>
    <dbReference type="NCBI Taxonomy" id="74649"/>
    <lineage>
        <taxon>Eukaryota</taxon>
        <taxon>Viridiplantae</taxon>
        <taxon>Streptophyta</taxon>
        <taxon>Embryophyta</taxon>
        <taxon>Tracheophyta</taxon>
        <taxon>Spermatophyta</taxon>
        <taxon>Magnoliopsida</taxon>
        <taxon>eudicotyledons</taxon>
        <taxon>Gunneridae</taxon>
        <taxon>Pentapetalae</taxon>
        <taxon>rosids</taxon>
        <taxon>fabids</taxon>
        <taxon>Rosales</taxon>
        <taxon>Rosaceae</taxon>
        <taxon>Rosoideae</taxon>
        <taxon>Rosoideae incertae sedis</taxon>
        <taxon>Rosa</taxon>
    </lineage>
</organism>
<dbReference type="SUPFAM" id="SSF48403">
    <property type="entry name" value="Ankyrin repeat"/>
    <property type="match status" value="1"/>
</dbReference>
<keyword evidence="2" id="KW-1185">Reference proteome</keyword>
<reference evidence="1 2" key="1">
    <citation type="journal article" date="2018" name="Nat. Genet.">
        <title>The Rosa genome provides new insights in the design of modern roses.</title>
        <authorList>
            <person name="Bendahmane M."/>
        </authorList>
    </citation>
    <scope>NUCLEOTIDE SEQUENCE [LARGE SCALE GENOMIC DNA]</scope>
    <source>
        <strain evidence="2">cv. Old Blush</strain>
    </source>
</reference>
<dbReference type="InterPro" id="IPR002110">
    <property type="entry name" value="Ankyrin_rpt"/>
</dbReference>
<accession>A0A2P6S7L1</accession>
<dbReference type="AlphaFoldDB" id="A0A2P6S7L1"/>
<dbReference type="Gramene" id="PRQ54680">
    <property type="protein sequence ID" value="PRQ54680"/>
    <property type="gene ID" value="RchiOBHm_Chr1g0316371"/>
</dbReference>
<sequence>MKYITEEDLLSKDAKGNTAFCFAVAVGSVPIAKLMIRKNPQLPQIRGGEGMTTLYMATLFGHEEMAWFLYPKLIEDIDVRDRLGIFFSCIHNDLYVELVFSFLLDPMRSLKSDEIGFLLLHVIVLCCTEIALKMLHDYRELAVARDMNGETAVHLLARKPSIFSNKRPGIWKCFVQSRKFLCLVKLHLFSLSHRCI</sequence>
<evidence type="ECO:0000313" key="1">
    <source>
        <dbReference type="EMBL" id="PRQ54680.1"/>
    </source>
</evidence>
<dbReference type="InterPro" id="IPR036770">
    <property type="entry name" value="Ankyrin_rpt-contain_sf"/>
</dbReference>
<dbReference type="Gene3D" id="1.25.40.20">
    <property type="entry name" value="Ankyrin repeat-containing domain"/>
    <property type="match status" value="1"/>
</dbReference>